<reference evidence="1 2" key="1">
    <citation type="journal article" date="2020" name="Mol. Biol. Evol.">
        <title>Distinct Expression and Methylation Patterns for Genes with Different Fates following a Single Whole-Genome Duplication in Flowering Plants.</title>
        <authorList>
            <person name="Shi T."/>
            <person name="Rahmani R.S."/>
            <person name="Gugger P.F."/>
            <person name="Wang M."/>
            <person name="Li H."/>
            <person name="Zhang Y."/>
            <person name="Li Z."/>
            <person name="Wang Q."/>
            <person name="Van de Peer Y."/>
            <person name="Marchal K."/>
            <person name="Chen J."/>
        </authorList>
    </citation>
    <scope>NUCLEOTIDE SEQUENCE [LARGE SCALE GENOMIC DNA]</scope>
    <source>
        <tissue evidence="1">Leaf</tissue>
    </source>
</reference>
<accession>A0A822ZIL3</accession>
<dbReference type="EMBL" id="DUZY01000007">
    <property type="protein sequence ID" value="DAD44972.1"/>
    <property type="molecule type" value="Genomic_DNA"/>
</dbReference>
<dbReference type="AlphaFoldDB" id="A0A822ZIL3"/>
<dbReference type="Proteomes" id="UP000607653">
    <property type="component" value="Unassembled WGS sequence"/>
</dbReference>
<comment type="caution">
    <text evidence="1">The sequence shown here is derived from an EMBL/GenBank/DDBJ whole genome shotgun (WGS) entry which is preliminary data.</text>
</comment>
<evidence type="ECO:0000313" key="2">
    <source>
        <dbReference type="Proteomes" id="UP000607653"/>
    </source>
</evidence>
<keyword evidence="2" id="KW-1185">Reference proteome</keyword>
<organism evidence="1 2">
    <name type="scientific">Nelumbo nucifera</name>
    <name type="common">Sacred lotus</name>
    <dbReference type="NCBI Taxonomy" id="4432"/>
    <lineage>
        <taxon>Eukaryota</taxon>
        <taxon>Viridiplantae</taxon>
        <taxon>Streptophyta</taxon>
        <taxon>Embryophyta</taxon>
        <taxon>Tracheophyta</taxon>
        <taxon>Spermatophyta</taxon>
        <taxon>Magnoliopsida</taxon>
        <taxon>Proteales</taxon>
        <taxon>Nelumbonaceae</taxon>
        <taxon>Nelumbo</taxon>
    </lineage>
</organism>
<proteinExistence type="predicted"/>
<sequence>MADCIEWMTRTTLDTSVIDISSSKKDVIHQIMALTKH</sequence>
<gene>
    <name evidence="1" type="ORF">HUJ06_003202</name>
</gene>
<protein>
    <submittedName>
        <fullName evidence="1">Uncharacterized protein</fullName>
    </submittedName>
</protein>
<name>A0A822ZIL3_NELNU</name>
<evidence type="ECO:0000313" key="1">
    <source>
        <dbReference type="EMBL" id="DAD44972.1"/>
    </source>
</evidence>